<dbReference type="InterPro" id="IPR050131">
    <property type="entry name" value="Peptidase_S8_subtilisin-like"/>
</dbReference>
<comment type="similarity">
    <text evidence="1 5">Belongs to the peptidase S8 family.</text>
</comment>
<dbReference type="InterPro" id="IPR022398">
    <property type="entry name" value="Peptidase_S8_His-AS"/>
</dbReference>
<evidence type="ECO:0000259" key="8">
    <source>
        <dbReference type="Pfam" id="PF00082"/>
    </source>
</evidence>
<dbReference type="PRINTS" id="PR00723">
    <property type="entry name" value="SUBTILISIN"/>
</dbReference>
<organism evidence="9 10">
    <name type="scientific">Orbilia ellipsospora</name>
    <dbReference type="NCBI Taxonomy" id="2528407"/>
    <lineage>
        <taxon>Eukaryota</taxon>
        <taxon>Fungi</taxon>
        <taxon>Dikarya</taxon>
        <taxon>Ascomycota</taxon>
        <taxon>Pezizomycotina</taxon>
        <taxon>Orbiliomycetes</taxon>
        <taxon>Orbiliales</taxon>
        <taxon>Orbiliaceae</taxon>
        <taxon>Orbilia</taxon>
    </lineage>
</organism>
<dbReference type="SUPFAM" id="SSF52743">
    <property type="entry name" value="Subtilisin-like"/>
    <property type="match status" value="1"/>
</dbReference>
<dbReference type="InterPro" id="IPR015500">
    <property type="entry name" value="Peptidase_S8_subtilisin-rel"/>
</dbReference>
<feature type="compositionally biased region" description="Polar residues" evidence="6">
    <location>
        <begin position="375"/>
        <end position="386"/>
    </location>
</feature>
<dbReference type="AlphaFoldDB" id="A0AAV9XL18"/>
<feature type="region of interest" description="Disordered" evidence="6">
    <location>
        <begin position="344"/>
        <end position="397"/>
    </location>
</feature>
<accession>A0AAV9XL18</accession>
<dbReference type="Gene3D" id="3.40.50.200">
    <property type="entry name" value="Peptidase S8/S53 domain"/>
    <property type="match status" value="1"/>
</dbReference>
<dbReference type="GO" id="GO:0004252">
    <property type="term" value="F:serine-type endopeptidase activity"/>
    <property type="evidence" value="ECO:0007669"/>
    <property type="project" value="InterPro"/>
</dbReference>
<evidence type="ECO:0000256" key="2">
    <source>
        <dbReference type="ARBA" id="ARBA00022670"/>
    </source>
</evidence>
<comment type="caution">
    <text evidence="5">Lacks conserved residue(s) required for the propagation of feature annotation.</text>
</comment>
<keyword evidence="4" id="KW-0720">Serine protease</keyword>
<protein>
    <submittedName>
        <fullName evidence="9">Serine protease</fullName>
    </submittedName>
</protein>
<dbReference type="PANTHER" id="PTHR43806">
    <property type="entry name" value="PEPTIDASE S8"/>
    <property type="match status" value="1"/>
</dbReference>
<reference evidence="9 10" key="1">
    <citation type="submission" date="2019-10" db="EMBL/GenBank/DDBJ databases">
        <authorList>
            <person name="Palmer J.M."/>
        </authorList>
    </citation>
    <scope>NUCLEOTIDE SEQUENCE [LARGE SCALE GENOMIC DNA]</scope>
    <source>
        <strain evidence="9 10">TWF694</strain>
    </source>
</reference>
<sequence>MPALSSLNVSKAAIFLILTPLAFAAPHQNGSILKRQASSTQENAGWNLARFVHNGPIPEPAKAEFVDLGNGRGFSRKVRKGTYIYPSNGGEGVDIYIVENGVDQNDKVKQMFDGRLSYLPDPKDLKFRGEGAENWHGTMVAGIAGSKKFGVAQKANIISVSRKTSTETIIANHNKRKSQRGFKGSVVNYSAGLKSQSTENAEYELDRYRQLIKAGIHVVMSAGNFNMDACYHYPSNMNQKIKEIIAVGATNQDDERLLLDPSAGSDYGKCVDIYAPGSRIPTIRGDGSETTGAETSAAAPHIAGLIALELSAGPSRTPMEMKQHILSIGFPDTVVEPDGTRKILAGNRPLMSGFKPSNENPNQQEKKVETEQPAVKQSSNPQSASSPGKFEKQKPITTVNDERIVTIHFSSNVNSDRAGVTDPANSKGELWTTLESLPETYHGKRVRDFKTQMEYIFCGEEMPSDTPAEIKRGCEEYRH</sequence>
<proteinExistence type="inferred from homology"/>
<dbReference type="PANTHER" id="PTHR43806:SF60">
    <property type="entry name" value="PROPROTEIN CONVERTASE SUBTILISIN_KEXIN TYPE 9"/>
    <property type="match status" value="1"/>
</dbReference>
<evidence type="ECO:0000313" key="10">
    <source>
        <dbReference type="Proteomes" id="UP001365542"/>
    </source>
</evidence>
<name>A0AAV9XL18_9PEZI</name>
<dbReference type="Pfam" id="PF00082">
    <property type="entry name" value="Peptidase_S8"/>
    <property type="match status" value="1"/>
</dbReference>
<evidence type="ECO:0000256" key="1">
    <source>
        <dbReference type="ARBA" id="ARBA00011073"/>
    </source>
</evidence>
<dbReference type="Proteomes" id="UP001365542">
    <property type="component" value="Unassembled WGS sequence"/>
</dbReference>
<keyword evidence="7" id="KW-0732">Signal</keyword>
<keyword evidence="10" id="KW-1185">Reference proteome</keyword>
<dbReference type="InterPro" id="IPR000209">
    <property type="entry name" value="Peptidase_S8/S53_dom"/>
</dbReference>
<feature type="domain" description="Peptidase S8/S53" evidence="8">
    <location>
        <begin position="126"/>
        <end position="326"/>
    </location>
</feature>
<dbReference type="InterPro" id="IPR036852">
    <property type="entry name" value="Peptidase_S8/S53_dom_sf"/>
</dbReference>
<dbReference type="GO" id="GO:0006508">
    <property type="term" value="P:proteolysis"/>
    <property type="evidence" value="ECO:0007669"/>
    <property type="project" value="UniProtKB-KW"/>
</dbReference>
<evidence type="ECO:0000256" key="4">
    <source>
        <dbReference type="ARBA" id="ARBA00022825"/>
    </source>
</evidence>
<gene>
    <name evidence="9" type="primary">SUB8_7</name>
    <name evidence="9" type="ORF">TWF694_006266</name>
</gene>
<keyword evidence="3" id="KW-0378">Hydrolase</keyword>
<keyword evidence="2 9" id="KW-0645">Protease</keyword>
<comment type="caution">
    <text evidence="9">The sequence shown here is derived from an EMBL/GenBank/DDBJ whole genome shotgun (WGS) entry which is preliminary data.</text>
</comment>
<feature type="chain" id="PRO_5043440846" evidence="7">
    <location>
        <begin position="25"/>
        <end position="479"/>
    </location>
</feature>
<dbReference type="PROSITE" id="PS51892">
    <property type="entry name" value="SUBTILASE"/>
    <property type="match status" value="1"/>
</dbReference>
<feature type="signal peptide" evidence="7">
    <location>
        <begin position="1"/>
        <end position="24"/>
    </location>
</feature>
<evidence type="ECO:0000256" key="7">
    <source>
        <dbReference type="SAM" id="SignalP"/>
    </source>
</evidence>
<dbReference type="EMBL" id="JAVHJO010000002">
    <property type="protein sequence ID" value="KAK6542306.1"/>
    <property type="molecule type" value="Genomic_DNA"/>
</dbReference>
<dbReference type="PROSITE" id="PS00137">
    <property type="entry name" value="SUBTILASE_HIS"/>
    <property type="match status" value="1"/>
</dbReference>
<evidence type="ECO:0000256" key="5">
    <source>
        <dbReference type="PROSITE-ProRule" id="PRU01240"/>
    </source>
</evidence>
<evidence type="ECO:0000313" key="9">
    <source>
        <dbReference type="EMBL" id="KAK6542306.1"/>
    </source>
</evidence>
<evidence type="ECO:0000256" key="3">
    <source>
        <dbReference type="ARBA" id="ARBA00022801"/>
    </source>
</evidence>
<evidence type="ECO:0000256" key="6">
    <source>
        <dbReference type="SAM" id="MobiDB-lite"/>
    </source>
</evidence>